<keyword evidence="3" id="KW-1185">Reference proteome</keyword>
<proteinExistence type="predicted"/>
<name>A0AAD5MIG0_PARTN</name>
<organism evidence="2 3">
    <name type="scientific">Parelaphostrongylus tenuis</name>
    <name type="common">Meningeal worm</name>
    <dbReference type="NCBI Taxonomy" id="148309"/>
    <lineage>
        <taxon>Eukaryota</taxon>
        <taxon>Metazoa</taxon>
        <taxon>Ecdysozoa</taxon>
        <taxon>Nematoda</taxon>
        <taxon>Chromadorea</taxon>
        <taxon>Rhabditida</taxon>
        <taxon>Rhabditina</taxon>
        <taxon>Rhabditomorpha</taxon>
        <taxon>Strongyloidea</taxon>
        <taxon>Metastrongylidae</taxon>
        <taxon>Parelaphostrongylus</taxon>
    </lineage>
</organism>
<feature type="compositionally biased region" description="Low complexity" evidence="1">
    <location>
        <begin position="26"/>
        <end position="36"/>
    </location>
</feature>
<dbReference type="EMBL" id="JAHQIW010000454">
    <property type="protein sequence ID" value="KAJ1348229.1"/>
    <property type="molecule type" value="Genomic_DNA"/>
</dbReference>
<feature type="region of interest" description="Disordered" evidence="1">
    <location>
        <begin position="1"/>
        <end position="63"/>
    </location>
</feature>
<dbReference type="AlphaFoldDB" id="A0AAD5MIG0"/>
<gene>
    <name evidence="2" type="ORF">KIN20_003486</name>
</gene>
<evidence type="ECO:0000313" key="2">
    <source>
        <dbReference type="EMBL" id="KAJ1348229.1"/>
    </source>
</evidence>
<reference evidence="2" key="1">
    <citation type="submission" date="2021-06" db="EMBL/GenBank/DDBJ databases">
        <title>Parelaphostrongylus tenuis whole genome reference sequence.</title>
        <authorList>
            <person name="Garwood T.J."/>
            <person name="Larsen P.A."/>
            <person name="Fountain-Jones N.M."/>
            <person name="Garbe J.R."/>
            <person name="Macchietto M.G."/>
            <person name="Kania S.A."/>
            <person name="Gerhold R.W."/>
            <person name="Richards J.E."/>
            <person name="Wolf T.M."/>
        </authorList>
    </citation>
    <scope>NUCLEOTIDE SEQUENCE</scope>
    <source>
        <strain evidence="2">MNPRO001-30</strain>
        <tissue evidence="2">Meninges</tissue>
    </source>
</reference>
<sequence>MVSRGQSSGNNTTATSESAKNAINVTTTAETTDVSTNESTDVSTAKETTDATSTEETTSELTLESTTKHYVDGVYLVQTIWVRICNIFHWFFTIF</sequence>
<evidence type="ECO:0000313" key="3">
    <source>
        <dbReference type="Proteomes" id="UP001196413"/>
    </source>
</evidence>
<accession>A0AAD5MIG0</accession>
<protein>
    <submittedName>
        <fullName evidence="2">Uncharacterized protein</fullName>
    </submittedName>
</protein>
<feature type="compositionally biased region" description="Polar residues" evidence="1">
    <location>
        <begin position="1"/>
        <end position="25"/>
    </location>
</feature>
<dbReference type="Proteomes" id="UP001196413">
    <property type="component" value="Unassembled WGS sequence"/>
</dbReference>
<feature type="compositionally biased region" description="Low complexity" evidence="1">
    <location>
        <begin position="43"/>
        <end position="63"/>
    </location>
</feature>
<comment type="caution">
    <text evidence="2">The sequence shown here is derived from an EMBL/GenBank/DDBJ whole genome shotgun (WGS) entry which is preliminary data.</text>
</comment>
<evidence type="ECO:0000256" key="1">
    <source>
        <dbReference type="SAM" id="MobiDB-lite"/>
    </source>
</evidence>